<dbReference type="AlphaFoldDB" id="A0A4Q4TN69"/>
<gene>
    <name evidence="1" type="ORF">DL764_002111</name>
</gene>
<accession>A0A4Q4TN69</accession>
<dbReference type="InterPro" id="IPR036278">
    <property type="entry name" value="Sialidase_sf"/>
</dbReference>
<dbReference type="OrthoDB" id="9978204at2759"/>
<name>A0A4Q4TN69_9PEZI</name>
<reference evidence="1 2" key="1">
    <citation type="submission" date="2018-06" db="EMBL/GenBank/DDBJ databases">
        <title>Complete Genomes of Monosporascus.</title>
        <authorList>
            <person name="Robinson A.J."/>
            <person name="Natvig D.O."/>
        </authorList>
    </citation>
    <scope>NUCLEOTIDE SEQUENCE [LARGE SCALE GENOMIC DNA]</scope>
    <source>
        <strain evidence="1 2">CBS 110550</strain>
    </source>
</reference>
<evidence type="ECO:0000313" key="1">
    <source>
        <dbReference type="EMBL" id="RYP08128.1"/>
    </source>
</evidence>
<dbReference type="SUPFAM" id="SSF50939">
    <property type="entry name" value="Sialidases"/>
    <property type="match status" value="1"/>
</dbReference>
<proteinExistence type="predicted"/>
<keyword evidence="2" id="KW-1185">Reference proteome</keyword>
<dbReference type="Proteomes" id="UP000293360">
    <property type="component" value="Unassembled WGS sequence"/>
</dbReference>
<dbReference type="Pfam" id="PF15892">
    <property type="entry name" value="BNR_4"/>
    <property type="match status" value="1"/>
</dbReference>
<sequence length="470" mass="52742">MGLADPVVTLLGPDPSHRNCVLNGNAFQQDAIQSFNGWQYACFYSPLPGGGPAEPLFVHVARRRLPHGPWETLVLDDYPQNTDDGHNTTQPQWRGMDGQMLNMSTSWVYAPETERFICRMTTIAIGCRVRYRFSLPNVALSPEGFEWEPKLFTSTLSQLPGLEGEDELFWYITYPRFGQLGEDLWFSWRTGKAGLGDDHLSVYRAGTGRHELVGGSGTYLRGVDGNPYVHGLHHRDGRLHATWVWRGFVWYEGWDDPADTKHKAQAGPNSAQNNHDICYAYSDDGGRTWCNGTGERVADLSRGESIRPDSPGIVAFEIPRGSGLHNQESQAVDHSGGVHVLNRDNLDGEQRWKHYYRSPDGAWTQRALPYVKGPYGGKRGQVVVSRDDDLYFVLPETESPTLTLLKASKDDGYSTYELVWRKEGFPPTDPLVDETRLDYDNILSVYTRAVAEDVDAGAKSNNVVILDFQL</sequence>
<evidence type="ECO:0000313" key="2">
    <source>
        <dbReference type="Proteomes" id="UP000293360"/>
    </source>
</evidence>
<dbReference type="EMBL" id="QJNU01000072">
    <property type="protein sequence ID" value="RYP08128.1"/>
    <property type="molecule type" value="Genomic_DNA"/>
</dbReference>
<protein>
    <submittedName>
        <fullName evidence="1">Uncharacterized protein</fullName>
    </submittedName>
</protein>
<comment type="caution">
    <text evidence="1">The sequence shown here is derived from an EMBL/GenBank/DDBJ whole genome shotgun (WGS) entry which is preliminary data.</text>
</comment>
<organism evidence="1 2">
    <name type="scientific">Monosporascus ibericus</name>
    <dbReference type="NCBI Taxonomy" id="155417"/>
    <lineage>
        <taxon>Eukaryota</taxon>
        <taxon>Fungi</taxon>
        <taxon>Dikarya</taxon>
        <taxon>Ascomycota</taxon>
        <taxon>Pezizomycotina</taxon>
        <taxon>Sordariomycetes</taxon>
        <taxon>Xylariomycetidae</taxon>
        <taxon>Xylariales</taxon>
        <taxon>Xylariales incertae sedis</taxon>
        <taxon>Monosporascus</taxon>
    </lineage>
</organism>